<gene>
    <name evidence="1" type="ORF">O6H91_03G041900</name>
</gene>
<dbReference type="EMBL" id="CM055094">
    <property type="protein sequence ID" value="KAJ7561806.1"/>
    <property type="molecule type" value="Genomic_DNA"/>
</dbReference>
<dbReference type="Proteomes" id="UP001162992">
    <property type="component" value="Chromosome 3"/>
</dbReference>
<evidence type="ECO:0000313" key="1">
    <source>
        <dbReference type="EMBL" id="KAJ7561806.1"/>
    </source>
</evidence>
<accession>A0ACC2E5L6</accession>
<keyword evidence="2" id="KW-1185">Reference proteome</keyword>
<evidence type="ECO:0000313" key="2">
    <source>
        <dbReference type="Proteomes" id="UP001162992"/>
    </source>
</evidence>
<organism evidence="1 2">
    <name type="scientific">Diphasiastrum complanatum</name>
    <name type="common">Issler's clubmoss</name>
    <name type="synonym">Lycopodium complanatum</name>
    <dbReference type="NCBI Taxonomy" id="34168"/>
    <lineage>
        <taxon>Eukaryota</taxon>
        <taxon>Viridiplantae</taxon>
        <taxon>Streptophyta</taxon>
        <taxon>Embryophyta</taxon>
        <taxon>Tracheophyta</taxon>
        <taxon>Lycopodiopsida</taxon>
        <taxon>Lycopodiales</taxon>
        <taxon>Lycopodiaceae</taxon>
        <taxon>Lycopodioideae</taxon>
        <taxon>Diphasiastrum</taxon>
    </lineage>
</organism>
<proteinExistence type="predicted"/>
<sequence length="289" mass="32422">MKGHIFSYFSYPFVSTMKPSQASCSRYSEHEAAGLDESPQSRKTKSKNSNSGFPLNQWEVVALGTIFMTFLLGLATIYFTMPNVDRKVFKFPQNVEELRSLTEFLSTYAQDHTMQVVLGYFATYIFMQTFMIPGTFVLSLLAGSLFGVLRGGILVILAATAGASSCFFLSKLVGRPIANWMWPEKLSFFRNQVAARRKMLLNYMLFLRITPTLPNTFINAASPIVDVPYKTFFLATFFGLIPATFVTVRAGLTLGELKSFANLYDMKTLTTLFFIGLMSFVPILIGNKN</sequence>
<protein>
    <submittedName>
        <fullName evidence="1">Uncharacterized protein</fullName>
    </submittedName>
</protein>
<reference evidence="2" key="1">
    <citation type="journal article" date="2024" name="Proc. Natl. Acad. Sci. U.S.A.">
        <title>Extraordinary preservation of gene collinearity over three hundred million years revealed in homosporous lycophytes.</title>
        <authorList>
            <person name="Li C."/>
            <person name="Wickell D."/>
            <person name="Kuo L.Y."/>
            <person name="Chen X."/>
            <person name="Nie B."/>
            <person name="Liao X."/>
            <person name="Peng D."/>
            <person name="Ji J."/>
            <person name="Jenkins J."/>
            <person name="Williams M."/>
            <person name="Shu S."/>
            <person name="Plott C."/>
            <person name="Barry K."/>
            <person name="Rajasekar S."/>
            <person name="Grimwood J."/>
            <person name="Han X."/>
            <person name="Sun S."/>
            <person name="Hou Z."/>
            <person name="He W."/>
            <person name="Dai G."/>
            <person name="Sun C."/>
            <person name="Schmutz J."/>
            <person name="Leebens-Mack J.H."/>
            <person name="Li F.W."/>
            <person name="Wang L."/>
        </authorList>
    </citation>
    <scope>NUCLEOTIDE SEQUENCE [LARGE SCALE GENOMIC DNA]</scope>
    <source>
        <strain evidence="2">cv. PW_Plant_1</strain>
    </source>
</reference>
<name>A0ACC2E5L6_DIPCM</name>
<comment type="caution">
    <text evidence="1">The sequence shown here is derived from an EMBL/GenBank/DDBJ whole genome shotgun (WGS) entry which is preliminary data.</text>
</comment>